<dbReference type="GO" id="GO:0005634">
    <property type="term" value="C:nucleus"/>
    <property type="evidence" value="ECO:0007669"/>
    <property type="project" value="TreeGrafter"/>
</dbReference>
<protein>
    <submittedName>
        <fullName evidence="4">DUF4211 domain-containing protein</fullName>
    </submittedName>
</protein>
<feature type="compositionally biased region" description="Low complexity" evidence="1">
    <location>
        <begin position="860"/>
        <end position="869"/>
    </location>
</feature>
<sequence length="1245" mass="136694">MEPQRHTSPQQRQAANVGQFRPPVVGLGAAAAAAVVSNPFGSPFSGMPTVASANNPLLMSTLQQLSGLGGATTAGNSGFFPSTSQIGGFGPFGAPTVDMGNEYWRQQTTNWFDHANKAAVAASSSFSLYQHSDAAAAAAAAAQSPVGSMQQIMNKSNGDKSDSLQSRSDSRLSCHGGGGGGGGGPSPCGRQQTPLLSSAAQPSPSQAIPQSPATSAVAVNSPTAHSPLTQPTPSSMHHTSHVHQVYMDQQTASGDAEGIVSQYSMPSTSQNQTSQLLDPTFEDIASWTKDIDLTEFNSLGVDLFGSNKLSDGIHSVLEFDPAALIGDESHGAVEKSNRTTPPPSNATPLNVTPKLREKMKMRREKELAEADKEFERLLSIVAEKNSRTSTSLANLQLPPVLPLPAEFERNFDSQAPSTSDDQTQMQIGMNMSPVQFTPPDSPVGNDVIPVESSFAIPISSSAMNLSSGRSIDDVLLFIPKVDNKSTKSNKVPVYKQVAASASVADQTKRETVDVEHEPIVVNDDEYSFTDEDEEVEVVQPTSSVDQLKEQKLEAEVAQKLARISTMHPELRASAQQRLAGAGQFVPGIGQSPSSEQQQQQQQDLWRHVVPKKRHSTTVNSSLDRPTVPSTPLLPPASVSEAPPSVDARSQASRESAEPEQQRAPLTAAQQLAETLRRRRERRSANCFVRTEICLDDTSTAKPTPPPPAVAALAASMSRVKEEPASDDDQPSSFLQPHSELLSKSGEGPPLPKVIIRIPKRCISQSSHRSSDDGQERKKKKKKKHKHRDEDGERRHKRKKQKKEKRRLENLEGLRHSPAVSSDRDSEGEDPLWHPGSQKASSSAPSAVFNKKKRLMQWNDESTASTVAEEAATERYTSGGKKDKKHHHKKSKRLAADRRDSVEDMAAVDLRLSHFSQPTGTLQRGTFVVGKLDILKADCPLWRVDNQNLLQKFLPEVSEISGRITYKNSSTYSGWCDVFSEKYLVVQVRFIKHTRSETIVEPEIPLADLFPAISCEVTEGELMSGGALSPPECDQHPSAQQQPLRDAMDTYLQALIHHAMSGTFLRTVRDGNDWKFLRHMNDIDRLNLDRKSKLLMRVKWSQKYKELVDKYPLCSIADAEGHGLTCQGCNGRSVEKVVQLFANEAYDYETLDSLSMRSDECGSPLPSLEYLVCLVCANITCAYHKLHHMRYHIYKRCEDKVELLRDENPTLEPSAILDLCIKNRSWVSHLVQEYFDLWKRVADNEF</sequence>
<evidence type="ECO:0000256" key="1">
    <source>
        <dbReference type="SAM" id="MobiDB-lite"/>
    </source>
</evidence>
<evidence type="ECO:0000313" key="4">
    <source>
        <dbReference type="WBParaSite" id="PSAMB.scaffold1212size34239.g11761.t1"/>
    </source>
</evidence>
<feature type="region of interest" description="Disordered" evidence="1">
    <location>
        <begin position="583"/>
        <end position="667"/>
    </location>
</feature>
<feature type="compositionally biased region" description="Polar residues" evidence="1">
    <location>
        <begin position="217"/>
        <end position="237"/>
    </location>
</feature>
<dbReference type="Pfam" id="PF13926">
    <property type="entry name" value="DUF4211"/>
    <property type="match status" value="1"/>
</dbReference>
<feature type="region of interest" description="Disordered" evidence="1">
    <location>
        <begin position="696"/>
        <end position="846"/>
    </location>
</feature>
<feature type="region of interest" description="Disordered" evidence="1">
    <location>
        <begin position="860"/>
        <end position="898"/>
    </location>
</feature>
<dbReference type="PANTHER" id="PTHR14689">
    <property type="entry name" value="PHORBOL-ESTER_DAG-TYPE DOMAIN-CONTAINING PROTEIN"/>
    <property type="match status" value="1"/>
</dbReference>
<evidence type="ECO:0000313" key="3">
    <source>
        <dbReference type="Proteomes" id="UP000887566"/>
    </source>
</evidence>
<feature type="compositionally biased region" description="Low complexity" evidence="1">
    <location>
        <begin position="193"/>
        <end position="216"/>
    </location>
</feature>
<name>A0A914USZ3_9BILA</name>
<feature type="compositionally biased region" description="Basic and acidic residues" evidence="1">
    <location>
        <begin position="805"/>
        <end position="814"/>
    </location>
</feature>
<proteinExistence type="predicted"/>
<reference evidence="4" key="1">
    <citation type="submission" date="2022-11" db="UniProtKB">
        <authorList>
            <consortium name="WormBaseParasite"/>
        </authorList>
    </citation>
    <scope>IDENTIFICATION</scope>
</reference>
<accession>A0A914USZ3</accession>
<dbReference type="PANTHER" id="PTHR14689:SF0">
    <property type="entry name" value="COILED-COIL DOMAIN-CONTAINING PROTEIN 82"/>
    <property type="match status" value="1"/>
</dbReference>
<feature type="compositionally biased region" description="Basic and acidic residues" evidence="1">
    <location>
        <begin position="157"/>
        <end position="172"/>
    </location>
</feature>
<feature type="compositionally biased region" description="Low complexity" evidence="1">
    <location>
        <begin position="635"/>
        <end position="645"/>
    </location>
</feature>
<dbReference type="AlphaFoldDB" id="A0A914USZ3"/>
<dbReference type="InterPro" id="IPR025451">
    <property type="entry name" value="DUF4211"/>
</dbReference>
<feature type="domain" description="DUF4211" evidence="2">
    <location>
        <begin position="1036"/>
        <end position="1150"/>
    </location>
</feature>
<keyword evidence="3" id="KW-1185">Reference proteome</keyword>
<organism evidence="3 4">
    <name type="scientific">Plectus sambesii</name>
    <dbReference type="NCBI Taxonomy" id="2011161"/>
    <lineage>
        <taxon>Eukaryota</taxon>
        <taxon>Metazoa</taxon>
        <taxon>Ecdysozoa</taxon>
        <taxon>Nematoda</taxon>
        <taxon>Chromadorea</taxon>
        <taxon>Plectida</taxon>
        <taxon>Plectina</taxon>
        <taxon>Plectoidea</taxon>
        <taxon>Plectidae</taxon>
        <taxon>Plectus</taxon>
    </lineage>
</organism>
<feature type="compositionally biased region" description="Basic residues" evidence="1">
    <location>
        <begin position="881"/>
        <end position="892"/>
    </location>
</feature>
<feature type="compositionally biased region" description="Polar residues" evidence="1">
    <location>
        <begin position="616"/>
        <end position="629"/>
    </location>
</feature>
<dbReference type="Proteomes" id="UP000887566">
    <property type="component" value="Unplaced"/>
</dbReference>
<feature type="region of interest" description="Disordered" evidence="1">
    <location>
        <begin position="149"/>
        <end position="239"/>
    </location>
</feature>
<feature type="compositionally biased region" description="Basic residues" evidence="1">
    <location>
        <begin position="776"/>
        <end position="786"/>
    </location>
</feature>
<evidence type="ECO:0000259" key="2">
    <source>
        <dbReference type="Pfam" id="PF13926"/>
    </source>
</evidence>
<dbReference type="WBParaSite" id="PSAMB.scaffold1212size34239.g11761.t1">
    <property type="protein sequence ID" value="PSAMB.scaffold1212size34239.g11761.t1"/>
    <property type="gene ID" value="PSAMB.scaffold1212size34239.g11761"/>
</dbReference>
<feature type="compositionally biased region" description="Gly residues" evidence="1">
    <location>
        <begin position="175"/>
        <end position="186"/>
    </location>
</feature>
<feature type="region of interest" description="Disordered" evidence="1">
    <location>
        <begin position="331"/>
        <end position="350"/>
    </location>
</feature>
<feature type="compositionally biased region" description="Basic residues" evidence="1">
    <location>
        <begin position="794"/>
        <end position="804"/>
    </location>
</feature>